<proteinExistence type="predicted"/>
<organism evidence="2 3">
    <name type="scientific">Colletotrichum zoysiae</name>
    <dbReference type="NCBI Taxonomy" id="1216348"/>
    <lineage>
        <taxon>Eukaryota</taxon>
        <taxon>Fungi</taxon>
        <taxon>Dikarya</taxon>
        <taxon>Ascomycota</taxon>
        <taxon>Pezizomycotina</taxon>
        <taxon>Sordariomycetes</taxon>
        <taxon>Hypocreomycetidae</taxon>
        <taxon>Glomerellales</taxon>
        <taxon>Glomerellaceae</taxon>
        <taxon>Colletotrichum</taxon>
        <taxon>Colletotrichum graminicola species complex</taxon>
    </lineage>
</organism>
<sequence>MEVSLEAIIAIVSLMVGLPPALFMFSRCRLGRRRSQIEQHQQNTSNKLTSFETLPREELMLWSRSTFPVRVWSFAEYRMDFVQNHPMMFPSHQTTGLRGHDFGHLRGGNT</sequence>
<evidence type="ECO:0000256" key="1">
    <source>
        <dbReference type="SAM" id="Phobius"/>
    </source>
</evidence>
<evidence type="ECO:0000313" key="3">
    <source>
        <dbReference type="Proteomes" id="UP001232148"/>
    </source>
</evidence>
<reference evidence="2" key="1">
    <citation type="submission" date="2021-06" db="EMBL/GenBank/DDBJ databases">
        <title>Comparative genomics, transcriptomics and evolutionary studies reveal genomic signatures of adaptation to plant cell wall in hemibiotrophic fungi.</title>
        <authorList>
            <consortium name="DOE Joint Genome Institute"/>
            <person name="Baroncelli R."/>
            <person name="Diaz J.F."/>
            <person name="Benocci T."/>
            <person name="Peng M."/>
            <person name="Battaglia E."/>
            <person name="Haridas S."/>
            <person name="Andreopoulos W."/>
            <person name="Labutti K."/>
            <person name="Pangilinan J."/>
            <person name="Floch G.L."/>
            <person name="Makela M.R."/>
            <person name="Henrissat B."/>
            <person name="Grigoriev I.V."/>
            <person name="Crouch J.A."/>
            <person name="De Vries R.P."/>
            <person name="Sukno S.A."/>
            <person name="Thon M.R."/>
        </authorList>
    </citation>
    <scope>NUCLEOTIDE SEQUENCE</scope>
    <source>
        <strain evidence="2">MAFF235873</strain>
    </source>
</reference>
<keyword evidence="1" id="KW-0472">Membrane</keyword>
<keyword evidence="1" id="KW-0812">Transmembrane</keyword>
<gene>
    <name evidence="2" type="ORF">LX32DRAFT_627855</name>
</gene>
<keyword evidence="3" id="KW-1185">Reference proteome</keyword>
<dbReference type="AlphaFoldDB" id="A0AAD9H7C9"/>
<protein>
    <submittedName>
        <fullName evidence="2">Uncharacterized protein</fullName>
    </submittedName>
</protein>
<dbReference type="Proteomes" id="UP001232148">
    <property type="component" value="Unassembled WGS sequence"/>
</dbReference>
<comment type="caution">
    <text evidence="2">The sequence shown here is derived from an EMBL/GenBank/DDBJ whole genome shotgun (WGS) entry which is preliminary data.</text>
</comment>
<accession>A0AAD9H7C9</accession>
<dbReference type="EMBL" id="MU842996">
    <property type="protein sequence ID" value="KAK2023538.1"/>
    <property type="molecule type" value="Genomic_DNA"/>
</dbReference>
<feature type="transmembrane region" description="Helical" evidence="1">
    <location>
        <begin position="6"/>
        <end position="25"/>
    </location>
</feature>
<evidence type="ECO:0000313" key="2">
    <source>
        <dbReference type="EMBL" id="KAK2023538.1"/>
    </source>
</evidence>
<keyword evidence="1" id="KW-1133">Transmembrane helix</keyword>
<name>A0AAD9H7C9_9PEZI</name>